<gene>
    <name evidence="13" type="ORF">NBRC116591_32010</name>
</gene>
<keyword evidence="3" id="KW-0813">Transport</keyword>
<feature type="chain" id="PRO_5046022155" description="Porin domain-containing protein" evidence="11">
    <location>
        <begin position="25"/>
        <end position="304"/>
    </location>
</feature>
<protein>
    <recommendedName>
        <fullName evidence="12">Porin domain-containing protein</fullName>
    </recommendedName>
</protein>
<feature type="domain" description="Porin" evidence="12">
    <location>
        <begin position="11"/>
        <end position="279"/>
    </location>
</feature>
<evidence type="ECO:0000313" key="14">
    <source>
        <dbReference type="Proteomes" id="UP001465153"/>
    </source>
</evidence>
<comment type="caution">
    <text evidence="13">The sequence shown here is derived from an EMBL/GenBank/DDBJ whole genome shotgun (WGS) entry which is preliminary data.</text>
</comment>
<reference evidence="13 14" key="1">
    <citation type="submission" date="2024-04" db="EMBL/GenBank/DDBJ databases">
        <title>Draft genome sequence of Sessilibacter corallicola NBRC 116591.</title>
        <authorList>
            <person name="Miyakawa T."/>
            <person name="Kusuya Y."/>
            <person name="Miura T."/>
        </authorList>
    </citation>
    <scope>NUCLEOTIDE SEQUENCE [LARGE SCALE GENOMIC DNA]</scope>
    <source>
        <strain evidence="13 14">KU-00831-HH</strain>
    </source>
</reference>
<organism evidence="13 14">
    <name type="scientific">Sessilibacter corallicola</name>
    <dbReference type="NCBI Taxonomy" id="2904075"/>
    <lineage>
        <taxon>Bacteria</taxon>
        <taxon>Pseudomonadati</taxon>
        <taxon>Pseudomonadota</taxon>
        <taxon>Gammaproteobacteria</taxon>
        <taxon>Cellvibrionales</taxon>
        <taxon>Cellvibrionaceae</taxon>
        <taxon>Sessilibacter</taxon>
    </lineage>
</organism>
<evidence type="ECO:0000256" key="6">
    <source>
        <dbReference type="ARBA" id="ARBA00022729"/>
    </source>
</evidence>
<dbReference type="InterPro" id="IPR023614">
    <property type="entry name" value="Porin_dom_sf"/>
</dbReference>
<accession>A0ABQ0ACK9</accession>
<dbReference type="PRINTS" id="PR00184">
    <property type="entry name" value="NEISSPPORIN"/>
</dbReference>
<evidence type="ECO:0000256" key="7">
    <source>
        <dbReference type="ARBA" id="ARBA00023065"/>
    </source>
</evidence>
<name>A0ABQ0ACK9_9GAMM</name>
<evidence type="ECO:0000256" key="10">
    <source>
        <dbReference type="ARBA" id="ARBA00023237"/>
    </source>
</evidence>
<dbReference type="PANTHER" id="PTHR34501">
    <property type="entry name" value="PROTEIN YDDL-RELATED"/>
    <property type="match status" value="1"/>
</dbReference>
<evidence type="ECO:0000256" key="4">
    <source>
        <dbReference type="ARBA" id="ARBA00022452"/>
    </source>
</evidence>
<keyword evidence="14" id="KW-1185">Reference proteome</keyword>
<dbReference type="EMBL" id="BAABWN010000011">
    <property type="protein sequence ID" value="GAA6169390.1"/>
    <property type="molecule type" value="Genomic_DNA"/>
</dbReference>
<evidence type="ECO:0000256" key="2">
    <source>
        <dbReference type="ARBA" id="ARBA00011233"/>
    </source>
</evidence>
<dbReference type="CDD" id="cd00342">
    <property type="entry name" value="gram_neg_porins"/>
    <property type="match status" value="1"/>
</dbReference>
<evidence type="ECO:0000259" key="12">
    <source>
        <dbReference type="Pfam" id="PF13609"/>
    </source>
</evidence>
<keyword evidence="9" id="KW-0472">Membrane</keyword>
<keyword evidence="5" id="KW-0812">Transmembrane</keyword>
<dbReference type="RefSeq" id="WP_353303924.1">
    <property type="nucleotide sequence ID" value="NZ_BAABWN010000011.1"/>
</dbReference>
<feature type="signal peptide" evidence="11">
    <location>
        <begin position="1"/>
        <end position="24"/>
    </location>
</feature>
<keyword evidence="6 11" id="KW-0732">Signal</keyword>
<proteinExistence type="predicted"/>
<comment type="subcellular location">
    <subcellularLocation>
        <location evidence="1">Cell outer membrane</location>
        <topology evidence="1">Multi-pass membrane protein</topology>
    </subcellularLocation>
</comment>
<dbReference type="InterPro" id="IPR050298">
    <property type="entry name" value="Gram-neg_bact_OMP"/>
</dbReference>
<keyword evidence="10" id="KW-0998">Cell outer membrane</keyword>
<dbReference type="InterPro" id="IPR001702">
    <property type="entry name" value="Porin_Gram-ve"/>
</dbReference>
<evidence type="ECO:0000256" key="11">
    <source>
        <dbReference type="SAM" id="SignalP"/>
    </source>
</evidence>
<dbReference type="PANTHER" id="PTHR34501:SF9">
    <property type="entry name" value="MAJOR OUTER MEMBRANE PROTEIN P.IA"/>
    <property type="match status" value="1"/>
</dbReference>
<dbReference type="PRINTS" id="PR00182">
    <property type="entry name" value="ECOLNEIPORIN"/>
</dbReference>
<keyword evidence="8" id="KW-0626">Porin</keyword>
<evidence type="ECO:0000256" key="1">
    <source>
        <dbReference type="ARBA" id="ARBA00004571"/>
    </source>
</evidence>
<evidence type="ECO:0000256" key="8">
    <source>
        <dbReference type="ARBA" id="ARBA00023114"/>
    </source>
</evidence>
<keyword evidence="7" id="KW-0406">Ion transport</keyword>
<dbReference type="Proteomes" id="UP001465153">
    <property type="component" value="Unassembled WGS sequence"/>
</dbReference>
<dbReference type="Pfam" id="PF13609">
    <property type="entry name" value="Porin_4"/>
    <property type="match status" value="1"/>
</dbReference>
<evidence type="ECO:0000256" key="3">
    <source>
        <dbReference type="ARBA" id="ARBA00022448"/>
    </source>
</evidence>
<comment type="subunit">
    <text evidence="2">Homotrimer.</text>
</comment>
<dbReference type="InterPro" id="IPR002299">
    <property type="entry name" value="Porin_Neis"/>
</dbReference>
<dbReference type="SUPFAM" id="SSF56935">
    <property type="entry name" value="Porins"/>
    <property type="match status" value="1"/>
</dbReference>
<dbReference type="Gene3D" id="2.40.160.10">
    <property type="entry name" value="Porin"/>
    <property type="match status" value="1"/>
</dbReference>
<evidence type="ECO:0000256" key="5">
    <source>
        <dbReference type="ARBA" id="ARBA00022692"/>
    </source>
</evidence>
<keyword evidence="4" id="KW-1134">Transmembrane beta strand</keyword>
<sequence length="304" mass="33042">MKIKIKKTCLALSCAAALPLIASANEPDISFYGSLRVIAEAADHENGDNFQDGLSRVGVNGNHDLGDGLSVFANYELKVDLAEGEIGSETSNDARQSYVGLKGDFGTVQFGRYWSTYYNAIASAPDQLLLNSAPVYYTLDPNFHIGKSAMYTSPSINGFQVSVLYSDEAEQGQLSSTYQVTDRLRVAVGFIEDDQNDAAGVSAYYKGNGYYLSGMYMDKDNTGKGFDIISGVSSGKSTYTLGVSSYKDQTDTNNSNNDFDAIILGYQYAIHPSVQAFVEAWSWDGVLYGVPDSKSARFGLKYDF</sequence>
<evidence type="ECO:0000313" key="13">
    <source>
        <dbReference type="EMBL" id="GAA6169390.1"/>
    </source>
</evidence>
<dbReference type="InterPro" id="IPR033900">
    <property type="entry name" value="Gram_neg_porin_domain"/>
</dbReference>
<evidence type="ECO:0000256" key="9">
    <source>
        <dbReference type="ARBA" id="ARBA00023136"/>
    </source>
</evidence>